<dbReference type="Proteomes" id="UP000095283">
    <property type="component" value="Unplaced"/>
</dbReference>
<proteinExistence type="predicted"/>
<dbReference type="WBParaSite" id="Hba_01703">
    <property type="protein sequence ID" value="Hba_01703"/>
    <property type="gene ID" value="Hba_01703"/>
</dbReference>
<dbReference type="AlphaFoldDB" id="A0A1I7WAK8"/>
<organism evidence="1 2">
    <name type="scientific">Heterorhabditis bacteriophora</name>
    <name type="common">Entomopathogenic nematode worm</name>
    <dbReference type="NCBI Taxonomy" id="37862"/>
    <lineage>
        <taxon>Eukaryota</taxon>
        <taxon>Metazoa</taxon>
        <taxon>Ecdysozoa</taxon>
        <taxon>Nematoda</taxon>
        <taxon>Chromadorea</taxon>
        <taxon>Rhabditida</taxon>
        <taxon>Rhabditina</taxon>
        <taxon>Rhabditomorpha</taxon>
        <taxon>Strongyloidea</taxon>
        <taxon>Heterorhabditidae</taxon>
        <taxon>Heterorhabditis</taxon>
    </lineage>
</organism>
<name>A0A1I7WAK8_HETBA</name>
<protein>
    <submittedName>
        <fullName evidence="2">Secreted protein</fullName>
    </submittedName>
</protein>
<reference evidence="2" key="1">
    <citation type="submission" date="2016-11" db="UniProtKB">
        <authorList>
            <consortium name="WormBaseParasite"/>
        </authorList>
    </citation>
    <scope>IDENTIFICATION</scope>
</reference>
<accession>A0A1I7WAK8</accession>
<evidence type="ECO:0000313" key="2">
    <source>
        <dbReference type="WBParaSite" id="Hba_01703"/>
    </source>
</evidence>
<keyword evidence="1" id="KW-1185">Reference proteome</keyword>
<sequence length="81" mass="9198">MVLMVVTPVGEICAGSRTLFNSKFRWRKCYELKPSSSTVFHTFSNLFNQIVPQSTPVEGLRLGWTTIAWTLWTGHRVPGLN</sequence>
<evidence type="ECO:0000313" key="1">
    <source>
        <dbReference type="Proteomes" id="UP000095283"/>
    </source>
</evidence>